<name>W1PC81_AMBTC</name>
<evidence type="ECO:0000256" key="1">
    <source>
        <dbReference type="SAM" id="MobiDB-lite"/>
    </source>
</evidence>
<accession>W1PC81</accession>
<gene>
    <name evidence="3" type="ORF">AMTR_s00007p00032030</name>
</gene>
<dbReference type="EMBL" id="KI394011">
    <property type="protein sequence ID" value="ERN05201.1"/>
    <property type="molecule type" value="Genomic_DNA"/>
</dbReference>
<keyword evidence="2" id="KW-0732">Signal</keyword>
<evidence type="ECO:0000313" key="3">
    <source>
        <dbReference type="EMBL" id="ERN05201.1"/>
    </source>
</evidence>
<feature type="signal peptide" evidence="2">
    <location>
        <begin position="1"/>
        <end position="24"/>
    </location>
</feature>
<evidence type="ECO:0000256" key="2">
    <source>
        <dbReference type="SAM" id="SignalP"/>
    </source>
</evidence>
<feature type="chain" id="PRO_5004807266" evidence="2">
    <location>
        <begin position="25"/>
        <end position="146"/>
    </location>
</feature>
<sequence length="146" mass="15953">MDPQSVPLVLWVSLAETFFRLTTSWSSTSATVVCQAQSARVSASAVDLEGWTMLRRKDQGRTNRSHAPQYHQPCNPPFPGPLTHLTTPAPTKDLHLGPKDTIRVEAAGSEWSPPSCPLDTPITFITSPYLQPSSLISLSPHAPPFH</sequence>
<dbReference type="AlphaFoldDB" id="W1PC81"/>
<dbReference type="HOGENOM" id="CLU_1779915_0_0_1"/>
<organism evidence="3 4">
    <name type="scientific">Amborella trichopoda</name>
    <dbReference type="NCBI Taxonomy" id="13333"/>
    <lineage>
        <taxon>Eukaryota</taxon>
        <taxon>Viridiplantae</taxon>
        <taxon>Streptophyta</taxon>
        <taxon>Embryophyta</taxon>
        <taxon>Tracheophyta</taxon>
        <taxon>Spermatophyta</taxon>
        <taxon>Magnoliopsida</taxon>
        <taxon>Amborellales</taxon>
        <taxon>Amborellaceae</taxon>
        <taxon>Amborella</taxon>
    </lineage>
</organism>
<protein>
    <submittedName>
        <fullName evidence="3">Uncharacterized protein</fullName>
    </submittedName>
</protein>
<keyword evidence="4" id="KW-1185">Reference proteome</keyword>
<feature type="region of interest" description="Disordered" evidence="1">
    <location>
        <begin position="58"/>
        <end position="96"/>
    </location>
</feature>
<reference evidence="4" key="1">
    <citation type="journal article" date="2013" name="Science">
        <title>The Amborella genome and the evolution of flowering plants.</title>
        <authorList>
            <consortium name="Amborella Genome Project"/>
        </authorList>
    </citation>
    <scope>NUCLEOTIDE SEQUENCE [LARGE SCALE GENOMIC DNA]</scope>
</reference>
<evidence type="ECO:0000313" key="4">
    <source>
        <dbReference type="Proteomes" id="UP000017836"/>
    </source>
</evidence>
<proteinExistence type="predicted"/>
<dbReference type="Gramene" id="ERN05201">
    <property type="protein sequence ID" value="ERN05201"/>
    <property type="gene ID" value="AMTR_s00007p00032030"/>
</dbReference>
<dbReference type="Proteomes" id="UP000017836">
    <property type="component" value="Unassembled WGS sequence"/>
</dbReference>